<proteinExistence type="predicted"/>
<evidence type="ECO:0000259" key="4">
    <source>
        <dbReference type="Pfam" id="PF08241"/>
    </source>
</evidence>
<evidence type="ECO:0000313" key="5">
    <source>
        <dbReference type="EMBL" id="SDM83386.1"/>
    </source>
</evidence>
<keyword evidence="5" id="KW-0830">Ubiquinone</keyword>
<dbReference type="AlphaFoldDB" id="A0A1G9WGS6"/>
<dbReference type="RefSeq" id="WP_093782660.1">
    <property type="nucleotide sequence ID" value="NZ_FNIE01000001.1"/>
</dbReference>
<gene>
    <name evidence="5" type="ORF">SAMN05216259_101637</name>
</gene>
<dbReference type="PANTHER" id="PTHR43464">
    <property type="entry name" value="METHYLTRANSFERASE"/>
    <property type="match status" value="1"/>
</dbReference>
<feature type="domain" description="Methyltransferase type 11" evidence="4">
    <location>
        <begin position="47"/>
        <end position="137"/>
    </location>
</feature>
<keyword evidence="2" id="KW-0808">Transferase</keyword>
<dbReference type="EMBL" id="FNIE01000001">
    <property type="protein sequence ID" value="SDM83386.1"/>
    <property type="molecule type" value="Genomic_DNA"/>
</dbReference>
<keyword evidence="3" id="KW-0949">S-adenosyl-L-methionine</keyword>
<dbReference type="InterPro" id="IPR029063">
    <property type="entry name" value="SAM-dependent_MTases_sf"/>
</dbReference>
<dbReference type="GO" id="GO:0032259">
    <property type="term" value="P:methylation"/>
    <property type="evidence" value="ECO:0007669"/>
    <property type="project" value="UniProtKB-KW"/>
</dbReference>
<dbReference type="OrthoDB" id="448116at2"/>
<dbReference type="CDD" id="cd02440">
    <property type="entry name" value="AdoMet_MTases"/>
    <property type="match status" value="1"/>
</dbReference>
<dbReference type="Gene3D" id="3.40.50.150">
    <property type="entry name" value="Vaccinia Virus protein VP39"/>
    <property type="match status" value="1"/>
</dbReference>
<sequence>MLDFDAEERRIWSGRAAAFRDGFAKLCAHTAPALLDAVGAGPGTRLLDVGTGVGTVAAAASARGARVTAVDAEPGMIELARQQVPDAEFHLAVLPHLPFAPDSFDAVVANFVVNHVGRPAATVAAMRGATRPGGRVAATIWSSPAGAGHELLDRAVEAAGARRPADQPRLDPAEEFPRTAEGFGALFTTAGLTDVSCEPVSWDHVTTPEEWWNGAAAGVGMIGQAISRQSPETIARIRAAYDELAPRYSAPDGRLLLRYHALLATGRA</sequence>
<evidence type="ECO:0000313" key="6">
    <source>
        <dbReference type="Proteomes" id="UP000199341"/>
    </source>
</evidence>
<dbReference type="PANTHER" id="PTHR43464:SF19">
    <property type="entry name" value="UBIQUINONE BIOSYNTHESIS O-METHYLTRANSFERASE, MITOCHONDRIAL"/>
    <property type="match status" value="1"/>
</dbReference>
<evidence type="ECO:0000256" key="3">
    <source>
        <dbReference type="ARBA" id="ARBA00022691"/>
    </source>
</evidence>
<evidence type="ECO:0000256" key="2">
    <source>
        <dbReference type="ARBA" id="ARBA00022679"/>
    </source>
</evidence>
<protein>
    <submittedName>
        <fullName evidence="5">Ubiquinone/menaquinone biosynthesis C-methylase UbiE</fullName>
    </submittedName>
</protein>
<dbReference type="Proteomes" id="UP000199341">
    <property type="component" value="Unassembled WGS sequence"/>
</dbReference>
<keyword evidence="6" id="KW-1185">Reference proteome</keyword>
<organism evidence="5 6">
    <name type="scientific">Actinacidiphila guanduensis</name>
    <dbReference type="NCBI Taxonomy" id="310781"/>
    <lineage>
        <taxon>Bacteria</taxon>
        <taxon>Bacillati</taxon>
        <taxon>Actinomycetota</taxon>
        <taxon>Actinomycetes</taxon>
        <taxon>Kitasatosporales</taxon>
        <taxon>Streptomycetaceae</taxon>
        <taxon>Actinacidiphila</taxon>
    </lineage>
</organism>
<dbReference type="InterPro" id="IPR013216">
    <property type="entry name" value="Methyltransf_11"/>
</dbReference>
<name>A0A1G9WGS6_9ACTN</name>
<dbReference type="Pfam" id="PF08241">
    <property type="entry name" value="Methyltransf_11"/>
    <property type="match status" value="1"/>
</dbReference>
<keyword evidence="1 5" id="KW-0489">Methyltransferase</keyword>
<dbReference type="GO" id="GO:0008757">
    <property type="term" value="F:S-adenosylmethionine-dependent methyltransferase activity"/>
    <property type="evidence" value="ECO:0007669"/>
    <property type="project" value="InterPro"/>
</dbReference>
<accession>A0A1G9WGS6</accession>
<dbReference type="SUPFAM" id="SSF53335">
    <property type="entry name" value="S-adenosyl-L-methionine-dependent methyltransferases"/>
    <property type="match status" value="1"/>
</dbReference>
<evidence type="ECO:0000256" key="1">
    <source>
        <dbReference type="ARBA" id="ARBA00022603"/>
    </source>
</evidence>
<reference evidence="5 6" key="1">
    <citation type="submission" date="2016-10" db="EMBL/GenBank/DDBJ databases">
        <authorList>
            <person name="de Groot N.N."/>
        </authorList>
    </citation>
    <scope>NUCLEOTIDE SEQUENCE [LARGE SCALE GENOMIC DNA]</scope>
    <source>
        <strain evidence="5 6">CGMCC 4.2022</strain>
    </source>
</reference>
<dbReference type="STRING" id="310781.SAMN05216259_101637"/>